<evidence type="ECO:0000313" key="6">
    <source>
        <dbReference type="Proteomes" id="UP000286715"/>
    </source>
</evidence>
<feature type="domain" description="Reelin" evidence="3">
    <location>
        <begin position="54"/>
        <end position="159"/>
    </location>
</feature>
<dbReference type="Pfam" id="PF02014">
    <property type="entry name" value="Reeler"/>
    <property type="match status" value="1"/>
</dbReference>
<comment type="caution">
    <text evidence="5">The sequence shown here is derived from an EMBL/GenBank/DDBJ whole genome shotgun (WGS) entry which is preliminary data.</text>
</comment>
<dbReference type="Proteomes" id="UP000286715">
    <property type="component" value="Unassembled WGS sequence"/>
</dbReference>
<keyword evidence="1 2" id="KW-0732">Signal</keyword>
<dbReference type="Gene3D" id="2.60.40.4060">
    <property type="entry name" value="Reeler domain"/>
    <property type="match status" value="1"/>
</dbReference>
<keyword evidence="6" id="KW-1185">Reference proteome</keyword>
<dbReference type="RefSeq" id="WP_124397072.1">
    <property type="nucleotide sequence ID" value="NZ_BHZE01000003.1"/>
</dbReference>
<accession>A0A401XJ51</accession>
<dbReference type="InterPro" id="IPR002861">
    <property type="entry name" value="Reeler_dom"/>
</dbReference>
<dbReference type="InterPro" id="IPR042307">
    <property type="entry name" value="Reeler_sf"/>
</dbReference>
<dbReference type="EMBL" id="BHZE01000003">
    <property type="protein sequence ID" value="GCD77018.1"/>
    <property type="molecule type" value="Genomic_DNA"/>
</dbReference>
<evidence type="ECO:0000259" key="3">
    <source>
        <dbReference type="Pfam" id="PF02014"/>
    </source>
</evidence>
<name>A0A401XJ51_9FLAO</name>
<sequence>MIKKYKLTAATALLILLSGMIKSNSNGAFSTGYTGAPIDNGMNCSGCHGGQTSNSTSLITSNIPPTGYVPGTKYQITINAQHPTLNRFGFMLTAQTNTTNPIHVGTWSLLNNQTQLRINNRYVSHTSQGTQGSNNARTWQVEWTAPAAGTGAVAIYAAVNAVNGNGTTSGDQTILGSLIVGESSVSLNETKTPAVRIFPNPVKSEFVQIENVVPFSRVEIFTLDGRLAKKEDFGKTTSATVKVSDLKSGIHLFVIFDEQTMLNTQKIWIP</sequence>
<dbReference type="InterPro" id="IPR026444">
    <property type="entry name" value="Secre_tail"/>
</dbReference>
<gene>
    <name evidence="5" type="ORF">JCM31826_05000</name>
</gene>
<evidence type="ECO:0000259" key="4">
    <source>
        <dbReference type="Pfam" id="PF18962"/>
    </source>
</evidence>
<evidence type="ECO:0000256" key="1">
    <source>
        <dbReference type="ARBA" id="ARBA00022729"/>
    </source>
</evidence>
<organism evidence="5 6">
    <name type="scientific">Thermaurantimonas aggregans</name>
    <dbReference type="NCBI Taxonomy" id="2173829"/>
    <lineage>
        <taxon>Bacteria</taxon>
        <taxon>Pseudomonadati</taxon>
        <taxon>Bacteroidota</taxon>
        <taxon>Flavobacteriia</taxon>
        <taxon>Flavobacteriales</taxon>
        <taxon>Schleiferiaceae</taxon>
        <taxon>Thermaurantimonas</taxon>
    </lineage>
</organism>
<feature type="domain" description="Secretion system C-terminal sorting" evidence="4">
    <location>
        <begin position="197"/>
        <end position="268"/>
    </location>
</feature>
<evidence type="ECO:0000256" key="2">
    <source>
        <dbReference type="SAM" id="SignalP"/>
    </source>
</evidence>
<dbReference type="AlphaFoldDB" id="A0A401XJ51"/>
<protein>
    <recommendedName>
        <fullName evidence="7">Reelin domain-containing protein</fullName>
    </recommendedName>
</protein>
<dbReference type="NCBIfam" id="NF041895">
    <property type="entry name" value="choice_anch_V"/>
    <property type="match status" value="1"/>
</dbReference>
<reference evidence="5 6" key="1">
    <citation type="submission" date="2018-11" db="EMBL/GenBank/DDBJ databases">
        <title>Schleiferia aggregans sp. nov., a moderately thermophilic heterotrophic bacterium isolated from microbial mats at a terrestrial hot spring.</title>
        <authorList>
            <person name="Iino T."/>
            <person name="Ohkuma M."/>
            <person name="Haruta S."/>
        </authorList>
    </citation>
    <scope>NUCLEOTIDE SEQUENCE [LARGE SCALE GENOMIC DNA]</scope>
    <source>
        <strain evidence="5 6">LA</strain>
    </source>
</reference>
<evidence type="ECO:0008006" key="7">
    <source>
        <dbReference type="Google" id="ProtNLM"/>
    </source>
</evidence>
<evidence type="ECO:0000313" key="5">
    <source>
        <dbReference type="EMBL" id="GCD77018.1"/>
    </source>
</evidence>
<dbReference type="NCBIfam" id="TIGR04183">
    <property type="entry name" value="Por_Secre_tail"/>
    <property type="match status" value="1"/>
</dbReference>
<dbReference type="OrthoDB" id="1428753at2"/>
<feature type="chain" id="PRO_5019510720" description="Reelin domain-containing protein" evidence="2">
    <location>
        <begin position="29"/>
        <end position="270"/>
    </location>
</feature>
<proteinExistence type="predicted"/>
<dbReference type="Pfam" id="PF18962">
    <property type="entry name" value="Por_Secre_tail"/>
    <property type="match status" value="1"/>
</dbReference>
<dbReference type="CDD" id="cd08544">
    <property type="entry name" value="Reeler"/>
    <property type="match status" value="1"/>
</dbReference>
<feature type="signal peptide" evidence="2">
    <location>
        <begin position="1"/>
        <end position="28"/>
    </location>
</feature>